<dbReference type="GO" id="GO:0006364">
    <property type="term" value="P:rRNA processing"/>
    <property type="evidence" value="ECO:0007669"/>
    <property type="project" value="InterPro"/>
</dbReference>
<evidence type="ECO:0000256" key="7">
    <source>
        <dbReference type="SAM" id="MobiDB-lite"/>
    </source>
</evidence>
<sequence length="348" mass="40371">MGKVTHKKLKKAKKLPKSELKMQKTTSKEVVRNSIVESSTPEDQPKHLCINGSIQCFLHFLQKDKWINKQRVLVFSSRGISHRYRHLMTDIKAMLPHAKAESKMDKKDEKRVINEICEMKNCNKCLFFEPRRDSLYLWMSNVPDGPTGYFLVESVHTMQELKMTGNSLKGSRPLLSFDTNFTLPHLQLFKELLTQVFGTPKLHPKSQPFVDHVMTFSWLDQRIWFRNYQIVQETGALAEIGPRFVLNPVKVFAGSFQGEKLWENPHFVSPTSRRRLLKMSLAHKYIHRKDQQQSYLARKPGKDETVKVDVTDDVLLTSHGDDSGAEEAEAPPRPALVNRRRHGKKRKR</sequence>
<feature type="region of interest" description="Disordered" evidence="7">
    <location>
        <begin position="1"/>
        <end position="26"/>
    </location>
</feature>
<dbReference type="Proteomes" id="UP000440578">
    <property type="component" value="Unassembled WGS sequence"/>
</dbReference>
<evidence type="ECO:0000256" key="3">
    <source>
        <dbReference type="ARBA" id="ARBA00006369"/>
    </source>
</evidence>
<keyword evidence="6" id="KW-0539">Nucleus</keyword>
<feature type="compositionally biased region" description="Basic residues" evidence="7">
    <location>
        <begin position="338"/>
        <end position="348"/>
    </location>
</feature>
<protein>
    <recommendedName>
        <fullName evidence="4">Ribosome biogenesis protein BRX1 homolog</fullName>
    </recommendedName>
</protein>
<keyword evidence="5" id="KW-0690">Ribosome biogenesis</keyword>
<evidence type="ECO:0000313" key="10">
    <source>
        <dbReference type="Proteomes" id="UP000440578"/>
    </source>
</evidence>
<comment type="caution">
    <text evidence="9">The sequence shown here is derived from an EMBL/GenBank/DDBJ whole genome shotgun (WGS) entry which is preliminary data.</text>
</comment>
<dbReference type="AlphaFoldDB" id="A0A6A4WXC2"/>
<evidence type="ECO:0000256" key="6">
    <source>
        <dbReference type="ARBA" id="ARBA00023242"/>
    </source>
</evidence>
<feature type="domain" description="Brix" evidence="8">
    <location>
        <begin position="70"/>
        <end position="257"/>
    </location>
</feature>
<dbReference type="GO" id="GO:0005730">
    <property type="term" value="C:nucleolus"/>
    <property type="evidence" value="ECO:0007669"/>
    <property type="project" value="UniProtKB-SubCell"/>
</dbReference>
<evidence type="ECO:0000256" key="4">
    <source>
        <dbReference type="ARBA" id="ARBA00020522"/>
    </source>
</evidence>
<organism evidence="9 10">
    <name type="scientific">Amphibalanus amphitrite</name>
    <name type="common">Striped barnacle</name>
    <name type="synonym">Balanus amphitrite</name>
    <dbReference type="NCBI Taxonomy" id="1232801"/>
    <lineage>
        <taxon>Eukaryota</taxon>
        <taxon>Metazoa</taxon>
        <taxon>Ecdysozoa</taxon>
        <taxon>Arthropoda</taxon>
        <taxon>Crustacea</taxon>
        <taxon>Multicrustacea</taxon>
        <taxon>Cirripedia</taxon>
        <taxon>Thoracica</taxon>
        <taxon>Thoracicalcarea</taxon>
        <taxon>Balanomorpha</taxon>
        <taxon>Balanoidea</taxon>
        <taxon>Balanidae</taxon>
        <taxon>Amphibalaninae</taxon>
        <taxon>Amphibalanus</taxon>
    </lineage>
</organism>
<comment type="similarity">
    <text evidence="3">Belongs to the BRX1 family.</text>
</comment>
<dbReference type="Gene3D" id="3.40.50.10480">
    <property type="entry name" value="Probable brix-domain ribosomal biogenesis protein"/>
    <property type="match status" value="1"/>
</dbReference>
<evidence type="ECO:0000256" key="5">
    <source>
        <dbReference type="ARBA" id="ARBA00022517"/>
    </source>
</evidence>
<dbReference type="Pfam" id="PF04427">
    <property type="entry name" value="Brix"/>
    <property type="match status" value="1"/>
</dbReference>
<dbReference type="GO" id="GO:0019843">
    <property type="term" value="F:rRNA binding"/>
    <property type="evidence" value="ECO:0007669"/>
    <property type="project" value="InterPro"/>
</dbReference>
<dbReference type="SUPFAM" id="SSF52954">
    <property type="entry name" value="Class II aaRS ABD-related"/>
    <property type="match status" value="1"/>
</dbReference>
<gene>
    <name evidence="9" type="primary">brix1</name>
    <name evidence="9" type="ORF">FJT64_020432</name>
</gene>
<comment type="subcellular location">
    <subcellularLocation>
        <location evidence="2">Nucleus</location>
        <location evidence="2">Nucleolus</location>
    </subcellularLocation>
</comment>
<reference evidence="9 10" key="1">
    <citation type="submission" date="2019-07" db="EMBL/GenBank/DDBJ databases">
        <title>Draft genome assembly of a fouling barnacle, Amphibalanus amphitrite (Darwin, 1854): The first reference genome for Thecostraca.</title>
        <authorList>
            <person name="Kim W."/>
        </authorList>
    </citation>
    <scope>NUCLEOTIDE SEQUENCE [LARGE SCALE GENOMIC DNA]</scope>
    <source>
        <strain evidence="9">SNU_AA5</strain>
        <tissue evidence="9">Soma without cirri and trophi</tissue>
    </source>
</reference>
<evidence type="ECO:0000313" key="9">
    <source>
        <dbReference type="EMBL" id="KAF0308310.1"/>
    </source>
</evidence>
<comment type="function">
    <text evidence="1">Required for biogenesis of the 60S ribosomal subunit.</text>
</comment>
<dbReference type="FunFam" id="3.40.50.10480:FF:000009">
    <property type="entry name" value="Ribosome biogenesis protein, putative"/>
    <property type="match status" value="1"/>
</dbReference>
<feature type="region of interest" description="Disordered" evidence="7">
    <location>
        <begin position="316"/>
        <end position="348"/>
    </location>
</feature>
<dbReference type="InterPro" id="IPR007109">
    <property type="entry name" value="Brix"/>
</dbReference>
<feature type="compositionally biased region" description="Basic residues" evidence="7">
    <location>
        <begin position="1"/>
        <end position="15"/>
    </location>
</feature>
<feature type="compositionally biased region" description="Basic and acidic residues" evidence="7">
    <location>
        <begin position="16"/>
        <end position="26"/>
    </location>
</feature>
<evidence type="ECO:0000256" key="1">
    <source>
        <dbReference type="ARBA" id="ARBA00003439"/>
    </source>
</evidence>
<dbReference type="PANTHER" id="PTHR13634">
    <property type="entry name" value="RIBOSOME BIOGENESIS PROTEIN BRIX"/>
    <property type="match status" value="1"/>
</dbReference>
<dbReference type="OrthoDB" id="1638493at2759"/>
<evidence type="ECO:0000259" key="8">
    <source>
        <dbReference type="PROSITE" id="PS50833"/>
    </source>
</evidence>
<keyword evidence="10" id="KW-1185">Reference proteome</keyword>
<evidence type="ECO:0000256" key="2">
    <source>
        <dbReference type="ARBA" id="ARBA00004604"/>
    </source>
</evidence>
<dbReference type="InterPro" id="IPR026532">
    <property type="entry name" value="BRX1"/>
</dbReference>
<proteinExistence type="inferred from homology"/>
<name>A0A6A4WXC2_AMPAM</name>
<dbReference type="PANTHER" id="PTHR13634:SF0">
    <property type="entry name" value="RIBOSOME BIOGENESIS PROTEIN BRX1 HOMOLOG"/>
    <property type="match status" value="1"/>
</dbReference>
<dbReference type="PROSITE" id="PS50833">
    <property type="entry name" value="BRIX"/>
    <property type="match status" value="1"/>
</dbReference>
<accession>A0A6A4WXC2</accession>
<dbReference type="EMBL" id="VIIS01000495">
    <property type="protein sequence ID" value="KAF0308310.1"/>
    <property type="molecule type" value="Genomic_DNA"/>
</dbReference>
<dbReference type="GO" id="GO:0000027">
    <property type="term" value="P:ribosomal large subunit assembly"/>
    <property type="evidence" value="ECO:0007669"/>
    <property type="project" value="TreeGrafter"/>
</dbReference>
<dbReference type="SMART" id="SM00879">
    <property type="entry name" value="Brix"/>
    <property type="match status" value="1"/>
</dbReference>